<sequence length="307" mass="34145">MNITDIQSKVMLCSVTKSIWVARRYDGKVTEEVETKHQTRGIGRFNKRLLPEHAPSFAEVASIGNRISSYYYAHTLHYGQLGVRLLPTMIYMEFAEKMRAMKDEFDLAVRVFLTDYLDLKEKARAELNGLFNEADYPTLAELSGKFGVRMAVLPFPDASQFGVDLPDDVLTSLRSEIDQHVMKSIADANNDLVGRLYEAVSNLASRLYASGNVRLDVANQVRELCALLPKLNFSNDPKLTHILEQARTHLAVYSGADLKESNVLRSQVAAKAHEIEGLMAAFMGGAPSAPMPAVTAEPQKLQLRLVA</sequence>
<reference evidence="1 2" key="1">
    <citation type="submission" date="2019-03" db="EMBL/GenBank/DDBJ databases">
        <title>Genomic Encyclopedia of Type Strains, Phase III (KMG-III): the genomes of soil and plant-associated and newly described type strains.</title>
        <authorList>
            <person name="Whitman W."/>
        </authorList>
    </citation>
    <scope>NUCLEOTIDE SEQUENCE [LARGE SCALE GENOMIC DNA]</scope>
    <source>
        <strain evidence="1 2">LMG 29544</strain>
    </source>
</reference>
<protein>
    <submittedName>
        <fullName evidence="1">Uncharacterized protein</fullName>
    </submittedName>
</protein>
<proteinExistence type="predicted"/>
<dbReference type="EMBL" id="SORE01000011">
    <property type="protein sequence ID" value="TDY48068.1"/>
    <property type="molecule type" value="Genomic_DNA"/>
</dbReference>
<keyword evidence="2" id="KW-1185">Reference proteome</keyword>
<gene>
    <name evidence="1" type="ORF">BX592_1111</name>
</gene>
<dbReference type="OrthoDB" id="107133at2"/>
<comment type="caution">
    <text evidence="1">The sequence shown here is derived from an EMBL/GenBank/DDBJ whole genome shotgun (WGS) entry which is preliminary data.</text>
</comment>
<accession>A0A4R8LP40</accession>
<evidence type="ECO:0000313" key="1">
    <source>
        <dbReference type="EMBL" id="TDY48068.1"/>
    </source>
</evidence>
<name>A0A4R8LP40_9BURK</name>
<dbReference type="RefSeq" id="WP_134192731.1">
    <property type="nucleotide sequence ID" value="NZ_JBHLUW010000061.1"/>
</dbReference>
<dbReference type="Proteomes" id="UP000295509">
    <property type="component" value="Unassembled WGS sequence"/>
</dbReference>
<dbReference type="AlphaFoldDB" id="A0A4R8LP40"/>
<organism evidence="1 2">
    <name type="scientific">Paraburkholderia rhizosphaerae</name>
    <dbReference type="NCBI Taxonomy" id="480658"/>
    <lineage>
        <taxon>Bacteria</taxon>
        <taxon>Pseudomonadati</taxon>
        <taxon>Pseudomonadota</taxon>
        <taxon>Betaproteobacteria</taxon>
        <taxon>Burkholderiales</taxon>
        <taxon>Burkholderiaceae</taxon>
        <taxon>Paraburkholderia</taxon>
    </lineage>
</organism>
<evidence type="ECO:0000313" key="2">
    <source>
        <dbReference type="Proteomes" id="UP000295509"/>
    </source>
</evidence>